<evidence type="ECO:0000256" key="5">
    <source>
        <dbReference type="ARBA" id="ARBA00023125"/>
    </source>
</evidence>
<dbReference type="Proteomes" id="UP000191672">
    <property type="component" value="Unassembled WGS sequence"/>
</dbReference>
<dbReference type="Gene3D" id="4.10.240.10">
    <property type="entry name" value="Zn(2)-C6 fungal-type DNA-binding domain"/>
    <property type="match status" value="1"/>
</dbReference>
<dbReference type="GO" id="GO:0042176">
    <property type="term" value="P:regulation of protein catabolic process"/>
    <property type="evidence" value="ECO:0007669"/>
    <property type="project" value="UniProtKB-ARBA"/>
</dbReference>
<keyword evidence="7" id="KW-0539">Nucleus</keyword>
<dbReference type="CDD" id="cd00067">
    <property type="entry name" value="GAL4"/>
    <property type="match status" value="1"/>
</dbReference>
<comment type="subcellular location">
    <subcellularLocation>
        <location evidence="1">Nucleus</location>
    </subcellularLocation>
</comment>
<keyword evidence="3" id="KW-0862">Zinc</keyword>
<dbReference type="InterPro" id="IPR036864">
    <property type="entry name" value="Zn2-C6_fun-type_DNA-bd_sf"/>
</dbReference>
<comment type="caution">
    <text evidence="13">The sequence shown here is derived from an EMBL/GenBank/DDBJ whole genome shotgun (WGS) entry which is preliminary data.</text>
</comment>
<feature type="region of interest" description="Disordered" evidence="11">
    <location>
        <begin position="20"/>
        <end position="47"/>
    </location>
</feature>
<evidence type="ECO:0000256" key="10">
    <source>
        <dbReference type="ARBA" id="ARBA00042461"/>
    </source>
</evidence>
<dbReference type="EMBL" id="MDYN01000029">
    <property type="protein sequence ID" value="OQD81094.1"/>
    <property type="molecule type" value="Genomic_DNA"/>
</dbReference>
<dbReference type="InterPro" id="IPR001138">
    <property type="entry name" value="Zn2Cys6_DnaBD"/>
</dbReference>
<evidence type="ECO:0000256" key="11">
    <source>
        <dbReference type="SAM" id="MobiDB-lite"/>
    </source>
</evidence>
<feature type="domain" description="Zn(2)-C6 fungal-type" evidence="12">
    <location>
        <begin position="131"/>
        <end position="163"/>
    </location>
</feature>
<evidence type="ECO:0000313" key="13">
    <source>
        <dbReference type="EMBL" id="OQD81094.1"/>
    </source>
</evidence>
<keyword evidence="4" id="KW-0805">Transcription regulation</keyword>
<keyword evidence="2" id="KW-0479">Metal-binding</keyword>
<dbReference type="GO" id="GO:0000976">
    <property type="term" value="F:transcription cis-regulatory region binding"/>
    <property type="evidence" value="ECO:0007669"/>
    <property type="project" value="TreeGrafter"/>
</dbReference>
<feature type="region of interest" description="Disordered" evidence="11">
    <location>
        <begin position="634"/>
        <end position="663"/>
    </location>
</feature>
<accession>A0A1V6PVP1</accession>
<evidence type="ECO:0000256" key="2">
    <source>
        <dbReference type="ARBA" id="ARBA00022723"/>
    </source>
</evidence>
<dbReference type="CDD" id="cd12148">
    <property type="entry name" value="fungal_TF_MHR"/>
    <property type="match status" value="1"/>
</dbReference>
<keyword evidence="14" id="KW-1185">Reference proteome</keyword>
<dbReference type="PANTHER" id="PTHR31845">
    <property type="entry name" value="FINGER DOMAIN PROTEIN, PUTATIVE-RELATED"/>
    <property type="match status" value="1"/>
</dbReference>
<dbReference type="GO" id="GO:0045893">
    <property type="term" value="P:positive regulation of DNA-templated transcription"/>
    <property type="evidence" value="ECO:0007669"/>
    <property type="project" value="UniProtKB-ARBA"/>
</dbReference>
<dbReference type="SUPFAM" id="SSF57701">
    <property type="entry name" value="Zn2/Cys6 DNA-binding domain"/>
    <property type="match status" value="1"/>
</dbReference>
<reference evidence="14" key="1">
    <citation type="journal article" date="2017" name="Nat. Microbiol.">
        <title>Global analysis of biosynthetic gene clusters reveals vast potential of secondary metabolite production in Penicillium species.</title>
        <authorList>
            <person name="Nielsen J.C."/>
            <person name="Grijseels S."/>
            <person name="Prigent S."/>
            <person name="Ji B."/>
            <person name="Dainat J."/>
            <person name="Nielsen K.F."/>
            <person name="Frisvad J.C."/>
            <person name="Workman M."/>
            <person name="Nielsen J."/>
        </authorList>
    </citation>
    <scope>NUCLEOTIDE SEQUENCE [LARGE SCALE GENOMIC DNA]</scope>
    <source>
        <strain evidence="14">IBT 31811</strain>
    </source>
</reference>
<keyword evidence="5" id="KW-0238">DNA-binding</keyword>
<keyword evidence="6" id="KW-0804">Transcription</keyword>
<evidence type="ECO:0000313" key="14">
    <source>
        <dbReference type="Proteomes" id="UP000191672"/>
    </source>
</evidence>
<dbReference type="FunFam" id="4.10.240.10:FF:000011">
    <property type="entry name" value="Transcriptional activator of proteases prtT"/>
    <property type="match status" value="1"/>
</dbReference>
<sequence>MTIISDDNVHETAPYKVTITNKREGLSPPLGAQSLQQSTGPPCLSRSHREVSGLVDAFSITPGLPETGLNVPAQAESISLYSTNAMTRTGPSNNTISWETKSVAPDEGSRIDSVAGHDARPKGRIRRSMTACNTCRKLKTRCDVDPRGHACRRCLSLRLDCELPETSERFQDNASTWSDATAVPSIEERLVSLERGMGEMIHLMRQMVDRPPSMFGSLNSQTRSGSIDEASNDSVSASLYPLKPAQLIRDLQAECFGERDHFSSDDDILGDIVTQGIVDSKLSLKLIELFVEYFGHWVSISHSSSIQRSNTLLFNTACLLAARYLPGLPQHTVRDISLHVQHAVAKMLWKPPPLTSDMLQALTLLCLYSTAIHKEGLMDDWLLSGISINHALISFNFLNTLPRDSINPDELLAQLRLWNTLCATQLHSALANGRTVNIQQQYMDQCPRILEHAAATAEDGKIVAEIQLYRIALKLQHSQHRLQFAEAEYEEIERWKMEWAHLLTNNEDSTLDLNLWFCQLLLHRTATRLQPDSDRLTPEISGTARLIISKFLQTRFSTAPSLIDHVYFIVGYAALTLCDYNLTDPLISQVRGFLLHLAPSGDNLPYRIACIVGEVQRRYSEATTVVATAEHASLPSSSPVDAKGTPLYGPHSHSHAHSHPQAQARNMDLSSLMPGAEVLDNLVEGYGCLDQLMPGYGAASTGFEPPALFQHHSAPVTGGALPIGLVPRALHDW</sequence>
<protein>
    <recommendedName>
        <fullName evidence="9">Transcriptional activator of proteases prtT</fullName>
    </recommendedName>
    <alternativeName>
        <fullName evidence="10">Zn(2)-C6 zinc finger-containing protein prtT</fullName>
    </alternativeName>
</protein>
<dbReference type="SMART" id="SM00066">
    <property type="entry name" value="GAL4"/>
    <property type="match status" value="1"/>
</dbReference>
<evidence type="ECO:0000256" key="8">
    <source>
        <dbReference type="ARBA" id="ARBA00038134"/>
    </source>
</evidence>
<comment type="similarity">
    <text evidence="8">Belongs to the prtT family.</text>
</comment>
<dbReference type="GO" id="GO:0000981">
    <property type="term" value="F:DNA-binding transcription factor activity, RNA polymerase II-specific"/>
    <property type="evidence" value="ECO:0007669"/>
    <property type="project" value="InterPro"/>
</dbReference>
<evidence type="ECO:0000256" key="7">
    <source>
        <dbReference type="ARBA" id="ARBA00023242"/>
    </source>
</evidence>
<evidence type="ECO:0000259" key="12">
    <source>
        <dbReference type="PROSITE" id="PS50048"/>
    </source>
</evidence>
<evidence type="ECO:0000256" key="1">
    <source>
        <dbReference type="ARBA" id="ARBA00004123"/>
    </source>
</evidence>
<dbReference type="GO" id="GO:0005634">
    <property type="term" value="C:nucleus"/>
    <property type="evidence" value="ECO:0007669"/>
    <property type="project" value="UniProtKB-SubCell"/>
</dbReference>
<dbReference type="GO" id="GO:0008270">
    <property type="term" value="F:zinc ion binding"/>
    <property type="evidence" value="ECO:0007669"/>
    <property type="project" value="InterPro"/>
</dbReference>
<evidence type="ECO:0000256" key="9">
    <source>
        <dbReference type="ARBA" id="ARBA00041135"/>
    </source>
</evidence>
<gene>
    <name evidence="13" type="ORF">PENANT_c029G10051</name>
</gene>
<dbReference type="PROSITE" id="PS50048">
    <property type="entry name" value="ZN2_CY6_FUNGAL_2"/>
    <property type="match status" value="1"/>
</dbReference>
<dbReference type="InterPro" id="IPR051089">
    <property type="entry name" value="prtT"/>
</dbReference>
<dbReference type="AlphaFoldDB" id="A0A1V6PVP1"/>
<name>A0A1V6PVP1_9EURO</name>
<dbReference type="PANTHER" id="PTHR31845:SF34">
    <property type="entry name" value="TRANSCRIPTIONAL ACTIVATOR OF PROTEASES PRTT"/>
    <property type="match status" value="1"/>
</dbReference>
<dbReference type="PROSITE" id="PS00463">
    <property type="entry name" value="ZN2_CY6_FUNGAL_1"/>
    <property type="match status" value="1"/>
</dbReference>
<dbReference type="Pfam" id="PF00172">
    <property type="entry name" value="Zn_clus"/>
    <property type="match status" value="1"/>
</dbReference>
<organism evidence="13 14">
    <name type="scientific">Penicillium antarcticum</name>
    <dbReference type="NCBI Taxonomy" id="416450"/>
    <lineage>
        <taxon>Eukaryota</taxon>
        <taxon>Fungi</taxon>
        <taxon>Dikarya</taxon>
        <taxon>Ascomycota</taxon>
        <taxon>Pezizomycotina</taxon>
        <taxon>Eurotiomycetes</taxon>
        <taxon>Eurotiomycetidae</taxon>
        <taxon>Eurotiales</taxon>
        <taxon>Aspergillaceae</taxon>
        <taxon>Penicillium</taxon>
    </lineage>
</organism>
<proteinExistence type="inferred from homology"/>
<evidence type="ECO:0000256" key="4">
    <source>
        <dbReference type="ARBA" id="ARBA00023015"/>
    </source>
</evidence>
<evidence type="ECO:0000256" key="6">
    <source>
        <dbReference type="ARBA" id="ARBA00023163"/>
    </source>
</evidence>
<evidence type="ECO:0000256" key="3">
    <source>
        <dbReference type="ARBA" id="ARBA00022833"/>
    </source>
</evidence>